<dbReference type="GO" id="GO:0002376">
    <property type="term" value="P:immune system process"/>
    <property type="evidence" value="ECO:0007669"/>
    <property type="project" value="UniProtKB-KW"/>
</dbReference>
<evidence type="ECO:0000256" key="3">
    <source>
        <dbReference type="ARBA" id="ARBA00022490"/>
    </source>
</evidence>
<dbReference type="InterPro" id="IPR001315">
    <property type="entry name" value="CARD"/>
</dbReference>
<evidence type="ECO:0000256" key="1">
    <source>
        <dbReference type="ARBA" id="ARBA00004285"/>
    </source>
</evidence>
<dbReference type="GO" id="GO:0005737">
    <property type="term" value="C:cytoplasm"/>
    <property type="evidence" value="ECO:0007669"/>
    <property type="project" value="UniProtKB-SubCell"/>
</dbReference>
<evidence type="ECO:0000256" key="5">
    <source>
        <dbReference type="ARBA" id="ARBA00022553"/>
    </source>
</evidence>
<feature type="domain" description="CARD" evidence="16">
    <location>
        <begin position="18"/>
        <end position="110"/>
    </location>
</feature>
<dbReference type="GO" id="GO:0045121">
    <property type="term" value="C:membrane raft"/>
    <property type="evidence" value="ECO:0007669"/>
    <property type="project" value="UniProtKB-SubCell"/>
</dbReference>
<dbReference type="Gene3D" id="2.30.42.10">
    <property type="match status" value="1"/>
</dbReference>
<dbReference type="GO" id="GO:0043123">
    <property type="term" value="P:positive regulation of canonical NF-kappaB signal transduction"/>
    <property type="evidence" value="ECO:0007669"/>
    <property type="project" value="UniProtKB-ARBA"/>
</dbReference>
<dbReference type="PROSITE" id="PS50209">
    <property type="entry name" value="CARD"/>
    <property type="match status" value="1"/>
</dbReference>
<dbReference type="SUPFAM" id="SSF50156">
    <property type="entry name" value="PDZ domain-like"/>
    <property type="match status" value="1"/>
</dbReference>
<reference evidence="17 18" key="1">
    <citation type="submission" date="2019-01" db="EMBL/GenBank/DDBJ databases">
        <authorList>
            <person name="Alioto T."/>
            <person name="Alioto T."/>
        </authorList>
    </citation>
    <scope>NUCLEOTIDE SEQUENCE [LARGE SCALE GENOMIC DNA]</scope>
</reference>
<evidence type="ECO:0000256" key="10">
    <source>
        <dbReference type="ARBA" id="ARBA00065801"/>
    </source>
</evidence>
<dbReference type="CDD" id="cd06736">
    <property type="entry name" value="PDZ_CARD11_CARD14-like"/>
    <property type="match status" value="1"/>
</dbReference>
<dbReference type="Gene3D" id="2.30.30.40">
    <property type="entry name" value="SH3 Domains"/>
    <property type="match status" value="1"/>
</dbReference>
<comment type="subcellular location">
    <subcellularLocation>
        <location evidence="2">Cytoplasm</location>
    </subcellularLocation>
    <subcellularLocation>
        <location evidence="1">Membrane raft</location>
    </subcellularLocation>
</comment>
<dbReference type="GO" id="GO:0050700">
    <property type="term" value="F:CARD domain binding"/>
    <property type="evidence" value="ECO:0007669"/>
    <property type="project" value="TreeGrafter"/>
</dbReference>
<dbReference type="FunFam" id="2.30.30.40:FF:000148">
    <property type="entry name" value="Caspase recruitment domain family member 11"/>
    <property type="match status" value="1"/>
</dbReference>
<dbReference type="GO" id="GO:0007165">
    <property type="term" value="P:signal transduction"/>
    <property type="evidence" value="ECO:0007669"/>
    <property type="project" value="UniProtKB-ARBA"/>
</dbReference>
<evidence type="ECO:0000259" key="16">
    <source>
        <dbReference type="PROSITE" id="PS50209"/>
    </source>
</evidence>
<keyword evidence="5" id="KW-0597">Phosphoprotein</keyword>
<evidence type="ECO:0000256" key="7">
    <source>
        <dbReference type="ARBA" id="ARBA00023054"/>
    </source>
</evidence>
<keyword evidence="8" id="KW-0472">Membrane</keyword>
<feature type="compositionally biased region" description="Acidic residues" evidence="14">
    <location>
        <begin position="463"/>
        <end position="474"/>
    </location>
</feature>
<feature type="compositionally biased region" description="Low complexity" evidence="14">
    <location>
        <begin position="600"/>
        <end position="615"/>
    </location>
</feature>
<dbReference type="PANTHER" id="PTHR14559">
    <property type="entry name" value="CASPASE RECRUITMENT DOMAIN FAMILY"/>
    <property type="match status" value="1"/>
</dbReference>
<keyword evidence="4" id="KW-1017">Isopeptide bond</keyword>
<organism evidence="17 18">
    <name type="scientific">Lynx pardinus</name>
    <name type="common">Iberian lynx</name>
    <name type="synonym">Felis pardina</name>
    <dbReference type="NCBI Taxonomy" id="191816"/>
    <lineage>
        <taxon>Eukaryota</taxon>
        <taxon>Metazoa</taxon>
        <taxon>Chordata</taxon>
        <taxon>Craniata</taxon>
        <taxon>Vertebrata</taxon>
        <taxon>Euteleostomi</taxon>
        <taxon>Mammalia</taxon>
        <taxon>Eutheria</taxon>
        <taxon>Laurasiatheria</taxon>
        <taxon>Carnivora</taxon>
        <taxon>Feliformia</taxon>
        <taxon>Felidae</taxon>
        <taxon>Felinae</taxon>
        <taxon>Lynx</taxon>
    </lineage>
</organism>
<name>A0A485MQR0_LYNPA</name>
<dbReference type="InterPro" id="IPR042141">
    <property type="entry name" value="CARD_CARD11"/>
</dbReference>
<gene>
    <name evidence="17" type="ORF">LYPA_23C006668</name>
</gene>
<keyword evidence="6" id="KW-0391">Immunity</keyword>
<feature type="compositionally biased region" description="Polar residues" evidence="14">
    <location>
        <begin position="921"/>
        <end position="930"/>
    </location>
</feature>
<dbReference type="GO" id="GO:0050870">
    <property type="term" value="P:positive regulation of T cell activation"/>
    <property type="evidence" value="ECO:0007669"/>
    <property type="project" value="UniProtKB-ARBA"/>
</dbReference>
<dbReference type="GO" id="GO:0050862">
    <property type="term" value="P:positive regulation of T cell receptor signaling pathway"/>
    <property type="evidence" value="ECO:0007669"/>
    <property type="project" value="UniProtKB-ARBA"/>
</dbReference>
<dbReference type="GO" id="GO:0042981">
    <property type="term" value="P:regulation of apoptotic process"/>
    <property type="evidence" value="ECO:0007669"/>
    <property type="project" value="InterPro"/>
</dbReference>
<evidence type="ECO:0000256" key="8">
    <source>
        <dbReference type="ARBA" id="ARBA00023136"/>
    </source>
</evidence>
<dbReference type="FunFam" id="3.40.50.300:FF:000770">
    <property type="entry name" value="Caspase recruitment domain family, member 11"/>
    <property type="match status" value="1"/>
</dbReference>
<proteinExistence type="predicted"/>
<dbReference type="FunFam" id="2.30.42.10:FF:000136">
    <property type="entry name" value="Caspase recruitment domain family member 11"/>
    <property type="match status" value="1"/>
</dbReference>
<keyword evidence="9" id="KW-1015">Disulfide bond</keyword>
<protein>
    <recommendedName>
        <fullName evidence="11">Caspase recruitment domain-containing protein 11</fullName>
    </recommendedName>
    <alternativeName>
        <fullName evidence="12">CARD-containing MAGUK protein 1</fullName>
    </alternativeName>
</protein>
<dbReference type="Pfam" id="PF00619">
    <property type="entry name" value="CARD"/>
    <property type="match status" value="1"/>
</dbReference>
<evidence type="ECO:0000259" key="15">
    <source>
        <dbReference type="PROSITE" id="PS50106"/>
    </source>
</evidence>
<feature type="region of interest" description="Disordered" evidence="14">
    <location>
        <begin position="1159"/>
        <end position="1187"/>
    </location>
</feature>
<evidence type="ECO:0000256" key="11">
    <source>
        <dbReference type="ARBA" id="ARBA00067942"/>
    </source>
</evidence>
<evidence type="ECO:0000256" key="9">
    <source>
        <dbReference type="ARBA" id="ARBA00023157"/>
    </source>
</evidence>
<dbReference type="CDD" id="cd08808">
    <property type="entry name" value="CARD_CARD11_CARMA1"/>
    <property type="match status" value="1"/>
</dbReference>
<feature type="region of interest" description="Disordered" evidence="14">
    <location>
        <begin position="450"/>
        <end position="616"/>
    </location>
</feature>
<feature type="domain" description="PDZ" evidence="15">
    <location>
        <begin position="670"/>
        <end position="745"/>
    </location>
</feature>
<evidence type="ECO:0000256" key="12">
    <source>
        <dbReference type="ARBA" id="ARBA00076888"/>
    </source>
</evidence>
<feature type="compositionally biased region" description="Basic and acidic residues" evidence="14">
    <location>
        <begin position="563"/>
        <end position="577"/>
    </location>
</feature>
<evidence type="ECO:0000313" key="17">
    <source>
        <dbReference type="EMBL" id="VFV22789.1"/>
    </source>
</evidence>
<feature type="region of interest" description="Disordered" evidence="14">
    <location>
        <begin position="1257"/>
        <end position="1326"/>
    </location>
</feature>
<dbReference type="Gene3D" id="1.10.533.10">
    <property type="entry name" value="Death Domain, Fas"/>
    <property type="match status" value="1"/>
</dbReference>
<dbReference type="SUPFAM" id="SSF52540">
    <property type="entry name" value="P-loop containing nucleoside triphosphate hydrolases"/>
    <property type="match status" value="1"/>
</dbReference>
<feature type="coiled-coil region" evidence="13">
    <location>
        <begin position="222"/>
        <end position="417"/>
    </location>
</feature>
<dbReference type="GO" id="GO:0005886">
    <property type="term" value="C:plasma membrane"/>
    <property type="evidence" value="ECO:0007669"/>
    <property type="project" value="UniProtKB-ARBA"/>
</dbReference>
<dbReference type="Proteomes" id="UP000386466">
    <property type="component" value="Unassembled WGS sequence"/>
</dbReference>
<evidence type="ECO:0000256" key="6">
    <source>
        <dbReference type="ARBA" id="ARBA00022859"/>
    </source>
</evidence>
<evidence type="ECO:0000256" key="2">
    <source>
        <dbReference type="ARBA" id="ARBA00004496"/>
    </source>
</evidence>
<dbReference type="Gene3D" id="3.40.50.300">
    <property type="entry name" value="P-loop containing nucleotide triphosphate hydrolases"/>
    <property type="match status" value="1"/>
</dbReference>
<dbReference type="InterPro" id="IPR027417">
    <property type="entry name" value="P-loop_NTPase"/>
</dbReference>
<keyword evidence="3" id="KW-0963">Cytoplasm</keyword>
<evidence type="ECO:0000256" key="14">
    <source>
        <dbReference type="SAM" id="MobiDB-lite"/>
    </source>
</evidence>
<dbReference type="FunFam" id="1.10.533.10:FF:000003">
    <property type="entry name" value="Caspase recruitment domain family, member 11"/>
    <property type="match status" value="1"/>
</dbReference>
<accession>A0A485MQR0</accession>
<evidence type="ECO:0000256" key="13">
    <source>
        <dbReference type="SAM" id="Coils"/>
    </source>
</evidence>
<evidence type="ECO:0000256" key="4">
    <source>
        <dbReference type="ARBA" id="ARBA00022499"/>
    </source>
</evidence>
<dbReference type="InterPro" id="IPR011029">
    <property type="entry name" value="DEATH-like_dom_sf"/>
</dbReference>
<dbReference type="InterPro" id="IPR036034">
    <property type="entry name" value="PDZ_sf"/>
</dbReference>
<dbReference type="PROSITE" id="PS50106">
    <property type="entry name" value="PDZ"/>
    <property type="match status" value="1"/>
</dbReference>
<dbReference type="EMBL" id="CAAGRJ010004845">
    <property type="protein sequence ID" value="VFV22789.1"/>
    <property type="molecule type" value="Genomic_DNA"/>
</dbReference>
<dbReference type="InterPro" id="IPR001478">
    <property type="entry name" value="PDZ"/>
</dbReference>
<dbReference type="SUPFAM" id="SSF47986">
    <property type="entry name" value="DEATH domain"/>
    <property type="match status" value="1"/>
</dbReference>
<evidence type="ECO:0000313" key="18">
    <source>
        <dbReference type="Proteomes" id="UP000386466"/>
    </source>
</evidence>
<dbReference type="PANTHER" id="PTHR14559:SF4">
    <property type="entry name" value="CASPASE RECRUITMENT DOMAIN-CONTAINING PROTEIN 11"/>
    <property type="match status" value="1"/>
</dbReference>
<keyword evidence="7 13" id="KW-0175">Coiled coil</keyword>
<keyword evidence="18" id="KW-1185">Reference proteome</keyword>
<feature type="compositionally biased region" description="Polar residues" evidence="14">
    <location>
        <begin position="524"/>
        <end position="540"/>
    </location>
</feature>
<comment type="subunit">
    <text evidence="10">Homodimer; disulfide-linked. Homomultimer; polymerizes following activation, forming a nucleating helical template that seeds BCL10-filament formation via a CARD-CARD interaction. Interacts (via CARD domain) with BCL10 (via CARD domain); interaction takes place following CARD11 activation and polymerization, leading to the formation of a filamentous CBM complex assembly. Component of a CBM complex (CARD11-BCL10-MALT1) complex involved in NF-kappa-B activation. Found in a membrane raft complex, at least composed of BCL10, CARD11, DPP4 and IKBKB. Interacts (via PDZ domain) with DPP4 (via cytoplasmic tail).</text>
</comment>
<sequence length="1326" mass="151011">MPGGGPETDDYMETLRDEEDALWENVECNRHMLSRYINPAKLTPYLRQCKVIDEQDEDEVLSAPMLPSKINRAGRLLDILHTKGQRGYVVFLESLEFYYPELYKLVTGKEPTRRFSTIVVEEGHEGLTHFLMNEVIKLQQQMKAKDLQRCELLAKSRQLEDEKKQLTLTRVELLTFQERYYKMKEERDSYNDELVKVKDDNYNLAMRYAQLSEEKNMAVMRSRDLQLEIDQLKHRLNKMEEECKLERNQSLKLKNDIENRPKREQVLELERENEMLKTKIQELQSIIQAGKRSLPDSDKAILDILEHDRKEALEDRQELVNKIYNLQEEYLEEKEDLELKCSTLSKDCEMYKHRMSTVMLQLEEVERERDQAFHSRDEAQTQYSQCLIEKDKYRKQIRELEERNDEMRIEMVRREACIVNLESKLRRLSKDSGSLDQSLPRNLPVAIISQDFGDASPRTNGQEADDSSTSEESPEDSRYFLPCHPPKRRMNLKGIQLQRAKSPISLKRASDFQGRGHEEEGTDASPSSSRSLPITTSFSKMQPHRSRSSIMSITAEPPGNDSIVRRYKEDAPHRSTVEDDNESGGFDALDFDDDSHEHCSYGPSSVHSSSSSHQSEGLDAYDLEQVNLMFRKFSLERPFRPSVTSVGHVRGSGPSTQHAMLNGDSLASQLTLLGGNARGSFIHAVKPGSPAEKAGLHEGHQLLGLEGYIKGERQSVPLETCTKEEVHWTVQRCSGPVTLHYKVNQEGYRKLLKDMEEGLVTSGDSFYVRLNLNISSQLDACTMSLKCDDIVHVRDTMYQDRHEWLCARVDPFTDHDLDVGTIPSYSRAQQLLLVKLQRLMHRGSREEADPTHHTLRALRNTLQPEELVSTSDPRVSPRLSRASFLFGQLLQFVSRSENKYKRMNSNERVRIVSGSPLGSLARSSLDASRPSTEKQEEPDPESELGKNLSLIPYSLVRAFYCERRRPVLFTPTVLAKALVQKLLNSGGAMELTMCKPDVVTRDEFLRKQKTETIIYSREKNPNTFECIVPANIEAVAAKDKHCLLEAGISCTRDLIKSRIYPIVLFIRVSEKNIKRFRKMLSRPETEDEFLRLCRLKEKEVEALPCLYATVEADMWGSVEELLRVLKDKISEEQRKTVWVDEDQLGYSFRTHSLPSVDSRAQKTSRTVVVREESARGRGPAREPAGQACTEVGPVRCPAPLFTVTPTPSAGHPRLPLDTARVSPHPFSLPLPVRPRLGGICYCSVTVAPTDYHIRQARLPSGIPRSPIPPLPPPRDELSPGHPPHTVSAPPGHWSAPHSYTAVRILDPPGGGPAQSRGSGQDRGADD</sequence>
<feature type="compositionally biased region" description="Basic and acidic residues" evidence="14">
    <location>
        <begin position="508"/>
        <end position="519"/>
    </location>
</feature>
<feature type="region of interest" description="Disordered" evidence="14">
    <location>
        <begin position="917"/>
        <end position="945"/>
    </location>
</feature>
<dbReference type="GO" id="GO:0032743">
    <property type="term" value="P:positive regulation of interleukin-2 production"/>
    <property type="evidence" value="ECO:0007669"/>
    <property type="project" value="UniProtKB-ARBA"/>
</dbReference>